<sequence>MERYHINLFNDADILDEEGQEFVDLAAAHAEAMRSAREVIADHVMNGRPIDLRHRMEITDNAGKLLDMIRFGDAISIVS</sequence>
<reference evidence="3" key="1">
    <citation type="journal article" date="2019" name="Int. J. Syst. Evol. Microbiol.">
        <title>The Global Catalogue of Microorganisms (GCM) 10K type strain sequencing project: providing services to taxonomists for standard genome sequencing and annotation.</title>
        <authorList>
            <consortium name="The Broad Institute Genomics Platform"/>
            <consortium name="The Broad Institute Genome Sequencing Center for Infectious Disease"/>
            <person name="Wu L."/>
            <person name="Ma J."/>
        </authorList>
    </citation>
    <scope>NUCLEOTIDE SEQUENCE [LARGE SCALE GENOMIC DNA]</scope>
    <source>
        <strain evidence="3">CCUG 54329</strain>
    </source>
</reference>
<evidence type="ECO:0000313" key="2">
    <source>
        <dbReference type="EMBL" id="MFD1107349.1"/>
    </source>
</evidence>
<comment type="caution">
    <text evidence="2">The sequence shown here is derived from an EMBL/GenBank/DDBJ whole genome shotgun (WGS) entry which is preliminary data.</text>
</comment>
<evidence type="ECO:0000313" key="3">
    <source>
        <dbReference type="Proteomes" id="UP001597203"/>
    </source>
</evidence>
<proteinExistence type="predicted"/>
<keyword evidence="3" id="KW-1185">Reference proteome</keyword>
<dbReference type="Pfam" id="PF21834">
    <property type="entry name" value="DUF6894"/>
    <property type="match status" value="1"/>
</dbReference>
<dbReference type="InterPro" id="IPR054189">
    <property type="entry name" value="DUF6894"/>
</dbReference>
<dbReference type="Proteomes" id="UP001597203">
    <property type="component" value="Unassembled WGS sequence"/>
</dbReference>
<gene>
    <name evidence="2" type="ORF">ACFQ24_20980</name>
</gene>
<name>A0ABW3P872_9SPHN</name>
<dbReference type="RefSeq" id="WP_380914832.1">
    <property type="nucleotide sequence ID" value="NZ_JBHTLS010000135.1"/>
</dbReference>
<evidence type="ECO:0000259" key="1">
    <source>
        <dbReference type="Pfam" id="PF21834"/>
    </source>
</evidence>
<feature type="domain" description="DUF6894" evidence="1">
    <location>
        <begin position="3"/>
        <end position="71"/>
    </location>
</feature>
<protein>
    <submittedName>
        <fullName evidence="2">DUF6894 family protein</fullName>
    </submittedName>
</protein>
<accession>A0ABW3P872</accession>
<organism evidence="2 3">
    <name type="scientific">Sphingobium olei</name>
    <dbReference type="NCBI Taxonomy" id="420955"/>
    <lineage>
        <taxon>Bacteria</taxon>
        <taxon>Pseudomonadati</taxon>
        <taxon>Pseudomonadota</taxon>
        <taxon>Alphaproteobacteria</taxon>
        <taxon>Sphingomonadales</taxon>
        <taxon>Sphingomonadaceae</taxon>
        <taxon>Sphingobium</taxon>
    </lineage>
</organism>
<dbReference type="EMBL" id="JBHTLS010000135">
    <property type="protein sequence ID" value="MFD1107349.1"/>
    <property type="molecule type" value="Genomic_DNA"/>
</dbReference>